<dbReference type="InterPro" id="IPR029787">
    <property type="entry name" value="Nucleotide_cyclase"/>
</dbReference>
<dbReference type="InterPro" id="IPR035919">
    <property type="entry name" value="EAL_sf"/>
</dbReference>
<evidence type="ECO:0000313" key="5">
    <source>
        <dbReference type="Proteomes" id="UP001501195"/>
    </source>
</evidence>
<evidence type="ECO:0008006" key="6">
    <source>
        <dbReference type="Google" id="ProtNLM"/>
    </source>
</evidence>
<evidence type="ECO:0000259" key="3">
    <source>
        <dbReference type="PROSITE" id="PS50887"/>
    </source>
</evidence>
<proteinExistence type="predicted"/>
<dbReference type="Gene3D" id="3.30.450.20">
    <property type="entry name" value="PAS domain"/>
    <property type="match status" value="1"/>
</dbReference>
<accession>A0ABP9H6L0</accession>
<dbReference type="Proteomes" id="UP001501195">
    <property type="component" value="Unassembled WGS sequence"/>
</dbReference>
<dbReference type="Pfam" id="PF00563">
    <property type="entry name" value="EAL"/>
    <property type="match status" value="1"/>
</dbReference>
<dbReference type="InterPro" id="IPR052155">
    <property type="entry name" value="Biofilm_reg_signaling"/>
</dbReference>
<keyword evidence="5" id="KW-1185">Reference proteome</keyword>
<evidence type="ECO:0000313" key="4">
    <source>
        <dbReference type="EMBL" id="GAA4961823.1"/>
    </source>
</evidence>
<feature type="domain" description="PAS" evidence="1">
    <location>
        <begin position="12"/>
        <end position="56"/>
    </location>
</feature>
<dbReference type="CDD" id="cd00130">
    <property type="entry name" value="PAS"/>
    <property type="match status" value="1"/>
</dbReference>
<dbReference type="Pfam" id="PF00990">
    <property type="entry name" value="GGDEF"/>
    <property type="match status" value="1"/>
</dbReference>
<dbReference type="SUPFAM" id="SSF55785">
    <property type="entry name" value="PYP-like sensor domain (PAS domain)"/>
    <property type="match status" value="1"/>
</dbReference>
<dbReference type="PROSITE" id="PS50112">
    <property type="entry name" value="PAS"/>
    <property type="match status" value="1"/>
</dbReference>
<organism evidence="4 5">
    <name type="scientific">Kineococcus glutinatus</name>
    <dbReference type="NCBI Taxonomy" id="1070872"/>
    <lineage>
        <taxon>Bacteria</taxon>
        <taxon>Bacillati</taxon>
        <taxon>Actinomycetota</taxon>
        <taxon>Actinomycetes</taxon>
        <taxon>Kineosporiales</taxon>
        <taxon>Kineosporiaceae</taxon>
        <taxon>Kineococcus</taxon>
    </lineage>
</organism>
<evidence type="ECO:0000259" key="1">
    <source>
        <dbReference type="PROSITE" id="PS50112"/>
    </source>
</evidence>
<dbReference type="InterPro" id="IPR043128">
    <property type="entry name" value="Rev_trsase/Diguanyl_cyclase"/>
</dbReference>
<dbReference type="EMBL" id="BAABIL010000010">
    <property type="protein sequence ID" value="GAA4961823.1"/>
    <property type="molecule type" value="Genomic_DNA"/>
</dbReference>
<gene>
    <name evidence="4" type="ORF">GCM10023225_01800</name>
</gene>
<feature type="domain" description="GGDEF" evidence="3">
    <location>
        <begin position="188"/>
        <end position="320"/>
    </location>
</feature>
<dbReference type="SMART" id="SM00091">
    <property type="entry name" value="PAS"/>
    <property type="match status" value="1"/>
</dbReference>
<dbReference type="NCBIfam" id="TIGR00254">
    <property type="entry name" value="GGDEF"/>
    <property type="match status" value="1"/>
</dbReference>
<dbReference type="SMART" id="SM00052">
    <property type="entry name" value="EAL"/>
    <property type="match status" value="1"/>
</dbReference>
<dbReference type="InterPro" id="IPR000014">
    <property type="entry name" value="PAS"/>
</dbReference>
<dbReference type="SUPFAM" id="SSF55073">
    <property type="entry name" value="Nucleotide cyclase"/>
    <property type="match status" value="1"/>
</dbReference>
<dbReference type="InterPro" id="IPR035965">
    <property type="entry name" value="PAS-like_dom_sf"/>
</dbReference>
<evidence type="ECO:0000259" key="2">
    <source>
        <dbReference type="PROSITE" id="PS50883"/>
    </source>
</evidence>
<dbReference type="CDD" id="cd01948">
    <property type="entry name" value="EAL"/>
    <property type="match status" value="1"/>
</dbReference>
<dbReference type="Pfam" id="PF13426">
    <property type="entry name" value="PAS_9"/>
    <property type="match status" value="1"/>
</dbReference>
<dbReference type="PROSITE" id="PS50883">
    <property type="entry name" value="EAL"/>
    <property type="match status" value="1"/>
</dbReference>
<dbReference type="NCBIfam" id="TIGR00229">
    <property type="entry name" value="sensory_box"/>
    <property type="match status" value="1"/>
</dbReference>
<dbReference type="PROSITE" id="PS50887">
    <property type="entry name" value="GGDEF"/>
    <property type="match status" value="1"/>
</dbReference>
<protein>
    <recommendedName>
        <fullName evidence="6">PAS domain S-box-containing protein/diguanylate cyclase (GGDEF)-like protein</fullName>
    </recommendedName>
</protein>
<dbReference type="InterPro" id="IPR000160">
    <property type="entry name" value="GGDEF_dom"/>
</dbReference>
<dbReference type="SUPFAM" id="SSF141868">
    <property type="entry name" value="EAL domain-like"/>
    <property type="match status" value="1"/>
</dbReference>
<sequence>MLPRTDAPAPADTDAFEALFRHAPCGYLTAGDDGRITRVNDTFLAWAGYRREDLLGTAFGRLLPVGDRILWSTHSAPQLLSTGGVSEVVVEVVGADRTRRPALVSATRVPARGGADAELRIIVFAAPERRAHERELIAALHRLEESEDRRSAAAEEARRRALLDALTGLPNRAGAVARLTGALEVPGGPVAVLVVDLDHFHAVNESLGRAAGDELLLAVARRLGDATRDGAVVARLSADEFAVVDRCDGTDAARSLAERLLDVLAEPVVVAGLELVTSASIGVAVADPGAASAERVLHDADVAVQRAKARGRQRVEVHDPTRTDAGVDRLRLLGELRRGIAAGELRLHHQPLVRLADGGLCGVEALVRWQHPVRGLLPPSEFIELAERSGLVRELGAWVLEAAVEQAAAWARDAEMPDVEVSVNLSARQLTDPALVGTVTAALARHGLDPRLLVLEVTETALVNDPDVAAAALAALKGLGIGIAVDDFGTGYASLTYLQQFPVDELKIDRSFVSGLGTSDGDSAIVTTCVQLAHAVGVRAVAEGVETQAQRDALRDMGCDVGQGYLFSRPVDADALREWVVGRRA</sequence>
<dbReference type="Gene3D" id="3.30.70.270">
    <property type="match status" value="1"/>
</dbReference>
<dbReference type="PANTHER" id="PTHR44757:SF2">
    <property type="entry name" value="BIOFILM ARCHITECTURE MAINTENANCE PROTEIN MBAA"/>
    <property type="match status" value="1"/>
</dbReference>
<dbReference type="Gene3D" id="3.20.20.450">
    <property type="entry name" value="EAL domain"/>
    <property type="match status" value="1"/>
</dbReference>
<reference evidence="5" key="1">
    <citation type="journal article" date="2019" name="Int. J. Syst. Evol. Microbiol.">
        <title>The Global Catalogue of Microorganisms (GCM) 10K type strain sequencing project: providing services to taxonomists for standard genome sequencing and annotation.</title>
        <authorList>
            <consortium name="The Broad Institute Genomics Platform"/>
            <consortium name="The Broad Institute Genome Sequencing Center for Infectious Disease"/>
            <person name="Wu L."/>
            <person name="Ma J."/>
        </authorList>
    </citation>
    <scope>NUCLEOTIDE SEQUENCE [LARGE SCALE GENOMIC DNA]</scope>
    <source>
        <strain evidence="5">JCM 18126</strain>
    </source>
</reference>
<dbReference type="CDD" id="cd01949">
    <property type="entry name" value="GGDEF"/>
    <property type="match status" value="1"/>
</dbReference>
<dbReference type="PANTHER" id="PTHR44757">
    <property type="entry name" value="DIGUANYLATE CYCLASE DGCP"/>
    <property type="match status" value="1"/>
</dbReference>
<dbReference type="SMART" id="SM00267">
    <property type="entry name" value="GGDEF"/>
    <property type="match status" value="1"/>
</dbReference>
<name>A0ABP9H6L0_9ACTN</name>
<dbReference type="InterPro" id="IPR001633">
    <property type="entry name" value="EAL_dom"/>
</dbReference>
<feature type="domain" description="EAL" evidence="2">
    <location>
        <begin position="329"/>
        <end position="584"/>
    </location>
</feature>
<comment type="caution">
    <text evidence="4">The sequence shown here is derived from an EMBL/GenBank/DDBJ whole genome shotgun (WGS) entry which is preliminary data.</text>
</comment>